<sequence length="86" mass="10231">MKRTPYSYEHEKLRQWLKQKREERGLSIRAAAELFGRHHSIIGKIEQERKRIDIAEFVEYCETLQADPHEGLDVLINALQRSKRGK</sequence>
<evidence type="ECO:0000313" key="3">
    <source>
        <dbReference type="Proteomes" id="UP000664293"/>
    </source>
</evidence>
<dbReference type="SUPFAM" id="SSF47413">
    <property type="entry name" value="lambda repressor-like DNA-binding domains"/>
    <property type="match status" value="1"/>
</dbReference>
<gene>
    <name evidence="2" type="ORF">JF535_11335</name>
</gene>
<evidence type="ECO:0000313" key="2">
    <source>
        <dbReference type="EMBL" id="MBN8431445.1"/>
    </source>
</evidence>
<dbReference type="SMART" id="SM00530">
    <property type="entry name" value="HTH_XRE"/>
    <property type="match status" value="1"/>
</dbReference>
<comment type="caution">
    <text evidence="2">The sequence shown here is derived from an EMBL/GenBank/DDBJ whole genome shotgun (WGS) entry which is preliminary data.</text>
</comment>
<organism evidence="2 3">
    <name type="scientific">Microbulbifer salipaludis</name>
    <dbReference type="NCBI Taxonomy" id="187980"/>
    <lineage>
        <taxon>Bacteria</taxon>
        <taxon>Pseudomonadati</taxon>
        <taxon>Pseudomonadota</taxon>
        <taxon>Gammaproteobacteria</taxon>
        <taxon>Cellvibrionales</taxon>
        <taxon>Microbulbiferaceae</taxon>
        <taxon>Microbulbifer</taxon>
    </lineage>
</organism>
<dbReference type="PROSITE" id="PS50943">
    <property type="entry name" value="HTH_CROC1"/>
    <property type="match status" value="1"/>
</dbReference>
<dbReference type="InterPro" id="IPR010982">
    <property type="entry name" value="Lambda_DNA-bd_dom_sf"/>
</dbReference>
<dbReference type="Gene3D" id="1.10.260.40">
    <property type="entry name" value="lambda repressor-like DNA-binding domains"/>
    <property type="match status" value="1"/>
</dbReference>
<name>A0ABS3E831_9GAMM</name>
<protein>
    <submittedName>
        <fullName evidence="2">Helix-turn-helix transcriptional regulator</fullName>
    </submittedName>
</protein>
<dbReference type="EMBL" id="JAEKJR010000002">
    <property type="protein sequence ID" value="MBN8431445.1"/>
    <property type="molecule type" value="Genomic_DNA"/>
</dbReference>
<keyword evidence="3" id="KW-1185">Reference proteome</keyword>
<dbReference type="Pfam" id="PF13560">
    <property type="entry name" value="HTH_31"/>
    <property type="match status" value="1"/>
</dbReference>
<dbReference type="InterPro" id="IPR001387">
    <property type="entry name" value="Cro/C1-type_HTH"/>
</dbReference>
<proteinExistence type="predicted"/>
<reference evidence="2 3" key="1">
    <citation type="submission" date="2020-12" db="EMBL/GenBank/DDBJ databases">
        <title>Oil enriched cultivation method for isolating marine PHA-producing bacteria.</title>
        <authorList>
            <person name="Zheng W."/>
            <person name="Yu S."/>
            <person name="Huang Y."/>
        </authorList>
    </citation>
    <scope>NUCLEOTIDE SEQUENCE [LARGE SCALE GENOMIC DNA]</scope>
    <source>
        <strain evidence="2 3">SN0-2</strain>
    </source>
</reference>
<dbReference type="RefSeq" id="WP_207002156.1">
    <property type="nucleotide sequence ID" value="NZ_JAEKJR010000002.1"/>
</dbReference>
<feature type="domain" description="HTH cro/C1-type" evidence="1">
    <location>
        <begin position="17"/>
        <end position="72"/>
    </location>
</feature>
<dbReference type="CDD" id="cd00093">
    <property type="entry name" value="HTH_XRE"/>
    <property type="match status" value="1"/>
</dbReference>
<dbReference type="Proteomes" id="UP000664293">
    <property type="component" value="Unassembled WGS sequence"/>
</dbReference>
<accession>A0ABS3E831</accession>
<evidence type="ECO:0000259" key="1">
    <source>
        <dbReference type="PROSITE" id="PS50943"/>
    </source>
</evidence>